<feature type="transmembrane region" description="Helical" evidence="1">
    <location>
        <begin position="365"/>
        <end position="384"/>
    </location>
</feature>
<dbReference type="AlphaFoldDB" id="A0A830HWK1"/>
<evidence type="ECO:0008006" key="4">
    <source>
        <dbReference type="Google" id="ProtNLM"/>
    </source>
</evidence>
<feature type="transmembrane region" description="Helical" evidence="1">
    <location>
        <begin position="84"/>
        <end position="107"/>
    </location>
</feature>
<gene>
    <name evidence="2" type="ORF">PPROV_000799600</name>
</gene>
<dbReference type="Pfam" id="PF07690">
    <property type="entry name" value="MFS_1"/>
    <property type="match status" value="1"/>
</dbReference>
<keyword evidence="1" id="KW-0812">Transmembrane</keyword>
<dbReference type="InterPro" id="IPR011701">
    <property type="entry name" value="MFS"/>
</dbReference>
<protein>
    <recommendedName>
        <fullName evidence="4">Major facilitator superfamily (MFS) profile domain-containing protein</fullName>
    </recommendedName>
</protein>
<evidence type="ECO:0000313" key="2">
    <source>
        <dbReference type="EMBL" id="GHP09259.1"/>
    </source>
</evidence>
<feature type="transmembrane region" description="Helical" evidence="1">
    <location>
        <begin position="173"/>
        <end position="191"/>
    </location>
</feature>
<dbReference type="Gene3D" id="1.20.1250.20">
    <property type="entry name" value="MFS general substrate transporter like domains"/>
    <property type="match status" value="1"/>
</dbReference>
<proteinExistence type="predicted"/>
<feature type="transmembrane region" description="Helical" evidence="1">
    <location>
        <begin position="396"/>
        <end position="426"/>
    </location>
</feature>
<name>A0A830HWK1_9CHLO</name>
<reference evidence="2" key="1">
    <citation type="submission" date="2020-10" db="EMBL/GenBank/DDBJ databases">
        <title>Unveiling of a novel bifunctional photoreceptor, Dualchrome1, isolated from a cosmopolitan green alga.</title>
        <authorList>
            <person name="Suzuki S."/>
            <person name="Kawachi M."/>
        </authorList>
    </citation>
    <scope>NUCLEOTIDE SEQUENCE</scope>
    <source>
        <strain evidence="2">NIES 2893</strain>
    </source>
</reference>
<comment type="caution">
    <text evidence="2">The sequence shown here is derived from an EMBL/GenBank/DDBJ whole genome shotgun (WGS) entry which is preliminary data.</text>
</comment>
<organism evidence="2 3">
    <name type="scientific">Pycnococcus provasolii</name>
    <dbReference type="NCBI Taxonomy" id="41880"/>
    <lineage>
        <taxon>Eukaryota</taxon>
        <taxon>Viridiplantae</taxon>
        <taxon>Chlorophyta</taxon>
        <taxon>Pseudoscourfieldiophyceae</taxon>
        <taxon>Pseudoscourfieldiales</taxon>
        <taxon>Pycnococcaceae</taxon>
        <taxon>Pycnococcus</taxon>
    </lineage>
</organism>
<dbReference type="InterPro" id="IPR036259">
    <property type="entry name" value="MFS_trans_sf"/>
</dbReference>
<keyword evidence="1" id="KW-1133">Transmembrane helix</keyword>
<keyword evidence="3" id="KW-1185">Reference proteome</keyword>
<accession>A0A830HWK1</accession>
<feature type="transmembrane region" description="Helical" evidence="1">
    <location>
        <begin position="270"/>
        <end position="289"/>
    </location>
</feature>
<dbReference type="SUPFAM" id="SSF103473">
    <property type="entry name" value="MFS general substrate transporter"/>
    <property type="match status" value="1"/>
</dbReference>
<dbReference type="Proteomes" id="UP000660262">
    <property type="component" value="Unassembled WGS sequence"/>
</dbReference>
<sequence length="488" mass="52737">MSAAAGVRGDNDHDAPPFVLKASSHSGVSSVAVSNKWSTLKRRSNVLLNAVENLKGYKPDVVANNKSKLSASETLMRSPRSKMFVVAIVAIVNTCDLLGEVLTMPIMPYLYQSFPFATQKQINGGLGVFSSEAAKIGLGTTMNVGPSVYVFGALCASLMSAGYHKWIGKRGAFLVWTFGGAVGFLLCGFAGDYKWGIGVFWFFRFATGLFAGGEATLSSYIAEMFPDNAERSQMLATAQGVSFPFALLIGPVSSGFLIDLNGKYTTMFAPFYAGALLEVVAGVLVLFCVPELHKESGASSDASAALTKSDSTAGDEVKVQSGNWRRHVYLTWVAAFFAEIGEGALNHVQNIGFIRYPWVGNNFRWVFMLFSVVVMVALPMALNVMQRSPAIAAALFRWISAILLGLIVLPTSVVPYLFLVYLHYSFKIAGQVSSRSKSPSPSASRFFPATFFSCSSFSMFSTSFSVSATSFTYVSTSFRVRSPTSMHF</sequence>
<feature type="transmembrane region" description="Helical" evidence="1">
    <location>
        <begin position="234"/>
        <end position="258"/>
    </location>
</feature>
<feature type="transmembrane region" description="Helical" evidence="1">
    <location>
        <begin position="197"/>
        <end position="222"/>
    </location>
</feature>
<feature type="transmembrane region" description="Helical" evidence="1">
    <location>
        <begin position="328"/>
        <end position="345"/>
    </location>
</feature>
<dbReference type="GO" id="GO:0022857">
    <property type="term" value="F:transmembrane transporter activity"/>
    <property type="evidence" value="ECO:0007669"/>
    <property type="project" value="InterPro"/>
</dbReference>
<feature type="transmembrane region" description="Helical" evidence="1">
    <location>
        <begin position="446"/>
        <end position="474"/>
    </location>
</feature>
<keyword evidence="1" id="KW-0472">Membrane</keyword>
<evidence type="ECO:0000256" key="1">
    <source>
        <dbReference type="SAM" id="Phobius"/>
    </source>
</evidence>
<dbReference type="EMBL" id="BNJQ01000024">
    <property type="protein sequence ID" value="GHP09259.1"/>
    <property type="molecule type" value="Genomic_DNA"/>
</dbReference>
<evidence type="ECO:0000313" key="3">
    <source>
        <dbReference type="Proteomes" id="UP000660262"/>
    </source>
</evidence>